<dbReference type="Pfam" id="PF01381">
    <property type="entry name" value="HTH_3"/>
    <property type="match status" value="1"/>
</dbReference>
<dbReference type="Proteomes" id="UP001597215">
    <property type="component" value="Unassembled WGS sequence"/>
</dbReference>
<dbReference type="CDD" id="cd00093">
    <property type="entry name" value="HTH_XRE"/>
    <property type="match status" value="1"/>
</dbReference>
<dbReference type="EMBL" id="JBHUEL010000003">
    <property type="protein sequence ID" value="MFD1766107.1"/>
    <property type="molecule type" value="Genomic_DNA"/>
</dbReference>
<dbReference type="RefSeq" id="WP_381511772.1">
    <property type="nucleotide sequence ID" value="NZ_JBHUEL010000003.1"/>
</dbReference>
<dbReference type="InterPro" id="IPR001387">
    <property type="entry name" value="Cro/C1-type_HTH"/>
</dbReference>
<evidence type="ECO:0000313" key="2">
    <source>
        <dbReference type="EMBL" id="MFD1766107.1"/>
    </source>
</evidence>
<comment type="caution">
    <text evidence="2">The sequence shown here is derived from an EMBL/GenBank/DDBJ whole genome shotgun (WGS) entry which is preliminary data.</text>
</comment>
<organism evidence="2 3">
    <name type="scientific">Sphingorhabdus buctiana</name>
    <dbReference type="NCBI Taxonomy" id="1508805"/>
    <lineage>
        <taxon>Bacteria</taxon>
        <taxon>Pseudomonadati</taxon>
        <taxon>Pseudomonadota</taxon>
        <taxon>Alphaproteobacteria</taxon>
        <taxon>Sphingomonadales</taxon>
        <taxon>Sphingomonadaceae</taxon>
        <taxon>Sphingorhabdus</taxon>
    </lineage>
</organism>
<protein>
    <submittedName>
        <fullName evidence="2">Multiprotein-bridging factor 1 family protein</fullName>
    </submittedName>
</protein>
<dbReference type="InterPro" id="IPR010982">
    <property type="entry name" value="Lambda_DNA-bd_dom_sf"/>
</dbReference>
<dbReference type="SMART" id="SM00530">
    <property type="entry name" value="HTH_XRE"/>
    <property type="match status" value="1"/>
</dbReference>
<gene>
    <name evidence="2" type="ORF">ACFSAG_04520</name>
</gene>
<keyword evidence="3" id="KW-1185">Reference proteome</keyword>
<name>A0ABW4MCI6_9SPHN</name>
<accession>A0ABW4MCI6</accession>
<dbReference type="SUPFAM" id="SSF47413">
    <property type="entry name" value="lambda repressor-like DNA-binding domains"/>
    <property type="match status" value="1"/>
</dbReference>
<reference evidence="3" key="1">
    <citation type="journal article" date="2019" name="Int. J. Syst. Evol. Microbiol.">
        <title>The Global Catalogue of Microorganisms (GCM) 10K type strain sequencing project: providing services to taxonomists for standard genome sequencing and annotation.</title>
        <authorList>
            <consortium name="The Broad Institute Genomics Platform"/>
            <consortium name="The Broad Institute Genome Sequencing Center for Infectious Disease"/>
            <person name="Wu L."/>
            <person name="Ma J."/>
        </authorList>
    </citation>
    <scope>NUCLEOTIDE SEQUENCE [LARGE SCALE GENOMIC DNA]</scope>
    <source>
        <strain evidence="3">CGMCC 1.12449</strain>
    </source>
</reference>
<dbReference type="Gene3D" id="1.10.260.40">
    <property type="entry name" value="lambda repressor-like DNA-binding domains"/>
    <property type="match status" value="1"/>
</dbReference>
<evidence type="ECO:0000313" key="3">
    <source>
        <dbReference type="Proteomes" id="UP001597215"/>
    </source>
</evidence>
<feature type="domain" description="HTH cro/C1-type" evidence="1">
    <location>
        <begin position="7"/>
        <end position="63"/>
    </location>
</feature>
<dbReference type="PROSITE" id="PS50943">
    <property type="entry name" value="HTH_CROC1"/>
    <property type="match status" value="1"/>
</dbReference>
<evidence type="ECO:0000259" key="1">
    <source>
        <dbReference type="PROSITE" id="PS50943"/>
    </source>
</evidence>
<proteinExistence type="predicted"/>
<sequence>MLIAAQIRAARLALRWSVKELSEQSGVSTSTIKRVEAGNGVPTVSARNLASIQSAFEAAGIEFVGSPNDAPGIRIHTRD</sequence>